<organism evidence="1 2">
    <name type="scientific">Rhododendron molle</name>
    <name type="common">Chinese azalea</name>
    <name type="synonym">Azalea mollis</name>
    <dbReference type="NCBI Taxonomy" id="49168"/>
    <lineage>
        <taxon>Eukaryota</taxon>
        <taxon>Viridiplantae</taxon>
        <taxon>Streptophyta</taxon>
        <taxon>Embryophyta</taxon>
        <taxon>Tracheophyta</taxon>
        <taxon>Spermatophyta</taxon>
        <taxon>Magnoliopsida</taxon>
        <taxon>eudicotyledons</taxon>
        <taxon>Gunneridae</taxon>
        <taxon>Pentapetalae</taxon>
        <taxon>asterids</taxon>
        <taxon>Ericales</taxon>
        <taxon>Ericaceae</taxon>
        <taxon>Ericoideae</taxon>
        <taxon>Rhodoreae</taxon>
        <taxon>Rhododendron</taxon>
    </lineage>
</organism>
<protein>
    <submittedName>
        <fullName evidence="1">Uncharacterized protein</fullName>
    </submittedName>
</protein>
<dbReference type="Proteomes" id="UP001062846">
    <property type="component" value="Chromosome 9"/>
</dbReference>
<reference evidence="1" key="1">
    <citation type="submission" date="2022-02" db="EMBL/GenBank/DDBJ databases">
        <title>Plant Genome Project.</title>
        <authorList>
            <person name="Zhang R.-G."/>
        </authorList>
    </citation>
    <scope>NUCLEOTIDE SEQUENCE</scope>
    <source>
        <strain evidence="1">AT1</strain>
    </source>
</reference>
<evidence type="ECO:0000313" key="2">
    <source>
        <dbReference type="Proteomes" id="UP001062846"/>
    </source>
</evidence>
<sequence>MMPMPSSKGRDQRSTIYIYIERQFNMRIILLKLERNKMKTWWFPWFNHPRLENFGFSIRVLGDLFCEF</sequence>
<name>A0ACC0MAJ8_RHOML</name>
<accession>A0ACC0MAJ8</accession>
<gene>
    <name evidence="1" type="ORF">RHMOL_Rhmol09G0061100</name>
</gene>
<proteinExistence type="predicted"/>
<keyword evidence="2" id="KW-1185">Reference proteome</keyword>
<evidence type="ECO:0000313" key="1">
    <source>
        <dbReference type="EMBL" id="KAI8537914.1"/>
    </source>
</evidence>
<comment type="caution">
    <text evidence="1">The sequence shown here is derived from an EMBL/GenBank/DDBJ whole genome shotgun (WGS) entry which is preliminary data.</text>
</comment>
<dbReference type="EMBL" id="CM046396">
    <property type="protein sequence ID" value="KAI8537914.1"/>
    <property type="molecule type" value="Genomic_DNA"/>
</dbReference>